<name>A0A9W9DBU0_9PLEO</name>
<evidence type="ECO:0000256" key="1">
    <source>
        <dbReference type="SAM" id="SignalP"/>
    </source>
</evidence>
<feature type="signal peptide" evidence="1">
    <location>
        <begin position="1"/>
        <end position="16"/>
    </location>
</feature>
<dbReference type="OrthoDB" id="5383526at2759"/>
<dbReference type="Proteomes" id="UP001140510">
    <property type="component" value="Unassembled WGS sequence"/>
</dbReference>
<comment type="caution">
    <text evidence="2">The sequence shown here is derived from an EMBL/GenBank/DDBJ whole genome shotgun (WGS) entry which is preliminary data.</text>
</comment>
<gene>
    <name evidence="2" type="ORF">N0V91_000483</name>
</gene>
<evidence type="ECO:0000313" key="2">
    <source>
        <dbReference type="EMBL" id="KAJ4412721.1"/>
    </source>
</evidence>
<protein>
    <submittedName>
        <fullName evidence="2">Uncharacterized protein</fullName>
    </submittedName>
</protein>
<dbReference type="AlphaFoldDB" id="A0A9W9DBU0"/>
<reference evidence="2" key="1">
    <citation type="submission" date="2022-10" db="EMBL/GenBank/DDBJ databases">
        <title>Tapping the CABI collections for fungal endophytes: first genome assemblies for Collariella, Neodidymelliopsis, Ascochyta clinopodiicola, Didymella pomorum, Didymosphaeria variabile, Neocosmospora piperis and Neocucurbitaria cava.</title>
        <authorList>
            <person name="Hill R."/>
        </authorList>
    </citation>
    <scope>NUCLEOTIDE SEQUENCE</scope>
    <source>
        <strain evidence="2">IMI 355091</strain>
    </source>
</reference>
<accession>A0A9W9DBU0</accession>
<dbReference type="EMBL" id="JAPEVA010000002">
    <property type="protein sequence ID" value="KAJ4412721.1"/>
    <property type="molecule type" value="Genomic_DNA"/>
</dbReference>
<evidence type="ECO:0000313" key="3">
    <source>
        <dbReference type="Proteomes" id="UP001140510"/>
    </source>
</evidence>
<keyword evidence="1" id="KW-0732">Signal</keyword>
<proteinExistence type="predicted"/>
<keyword evidence="3" id="KW-1185">Reference proteome</keyword>
<feature type="chain" id="PRO_5040843847" evidence="1">
    <location>
        <begin position="17"/>
        <end position="174"/>
    </location>
</feature>
<sequence>MKYQSVLLGLASTCAAIDGYVYLDNTYCGGNWLGFKGINPNVCYSASRAGQSIGWYYVPDGWNLETRNYHYANCDEGSVDHANILGYQGSSMCVPAGPRFDRYQSLGYGFLGRKRSTAKDVGDCVKPDTFGLADGTMFNLTAMSDAQVEQLLDSADPEAAGLVDVADLFKEYIM</sequence>
<organism evidence="2 3">
    <name type="scientific">Didymella pomorum</name>
    <dbReference type="NCBI Taxonomy" id="749634"/>
    <lineage>
        <taxon>Eukaryota</taxon>
        <taxon>Fungi</taxon>
        <taxon>Dikarya</taxon>
        <taxon>Ascomycota</taxon>
        <taxon>Pezizomycotina</taxon>
        <taxon>Dothideomycetes</taxon>
        <taxon>Pleosporomycetidae</taxon>
        <taxon>Pleosporales</taxon>
        <taxon>Pleosporineae</taxon>
        <taxon>Didymellaceae</taxon>
        <taxon>Didymella</taxon>
    </lineage>
</organism>